<accession>A0AAD7IMY2</accession>
<dbReference type="InterPro" id="IPR011009">
    <property type="entry name" value="Kinase-like_dom_sf"/>
</dbReference>
<proteinExistence type="predicted"/>
<name>A0AAD7IMY2_9AGAR</name>
<dbReference type="SUPFAM" id="SSF56112">
    <property type="entry name" value="Protein kinase-like (PK-like)"/>
    <property type="match status" value="1"/>
</dbReference>
<sequence length="101" mass="11094">MDIAAALSWLHAHAPARGDLKLGNIVLCPDGHCRLIDYSPSERVTPGYQAPEKTRSAAADVYALGVILWAMPAVRLNTRLSFPWTPACRATEVYDVLHKHS</sequence>
<dbReference type="Proteomes" id="UP001215280">
    <property type="component" value="Unassembled WGS sequence"/>
</dbReference>
<evidence type="ECO:0000313" key="3">
    <source>
        <dbReference type="Proteomes" id="UP001215280"/>
    </source>
</evidence>
<dbReference type="InterPro" id="IPR000719">
    <property type="entry name" value="Prot_kinase_dom"/>
</dbReference>
<dbReference type="GO" id="GO:0005524">
    <property type="term" value="F:ATP binding"/>
    <property type="evidence" value="ECO:0007669"/>
    <property type="project" value="InterPro"/>
</dbReference>
<protein>
    <recommendedName>
        <fullName evidence="1">Protein kinase domain-containing protein</fullName>
    </recommendedName>
</protein>
<evidence type="ECO:0000313" key="2">
    <source>
        <dbReference type="EMBL" id="KAJ7746828.1"/>
    </source>
</evidence>
<organism evidence="2 3">
    <name type="scientific">Mycena maculata</name>
    <dbReference type="NCBI Taxonomy" id="230809"/>
    <lineage>
        <taxon>Eukaryota</taxon>
        <taxon>Fungi</taxon>
        <taxon>Dikarya</taxon>
        <taxon>Basidiomycota</taxon>
        <taxon>Agaricomycotina</taxon>
        <taxon>Agaricomycetes</taxon>
        <taxon>Agaricomycetidae</taxon>
        <taxon>Agaricales</taxon>
        <taxon>Marasmiineae</taxon>
        <taxon>Mycenaceae</taxon>
        <taxon>Mycena</taxon>
    </lineage>
</organism>
<evidence type="ECO:0000259" key="1">
    <source>
        <dbReference type="PROSITE" id="PS50011"/>
    </source>
</evidence>
<dbReference type="PROSITE" id="PS50011">
    <property type="entry name" value="PROTEIN_KINASE_DOM"/>
    <property type="match status" value="1"/>
</dbReference>
<dbReference type="EMBL" id="JARJLG010000096">
    <property type="protein sequence ID" value="KAJ7746828.1"/>
    <property type="molecule type" value="Genomic_DNA"/>
</dbReference>
<reference evidence="2" key="1">
    <citation type="submission" date="2023-03" db="EMBL/GenBank/DDBJ databases">
        <title>Massive genome expansion in bonnet fungi (Mycena s.s.) driven by repeated elements and novel gene families across ecological guilds.</title>
        <authorList>
            <consortium name="Lawrence Berkeley National Laboratory"/>
            <person name="Harder C.B."/>
            <person name="Miyauchi S."/>
            <person name="Viragh M."/>
            <person name="Kuo A."/>
            <person name="Thoen E."/>
            <person name="Andreopoulos B."/>
            <person name="Lu D."/>
            <person name="Skrede I."/>
            <person name="Drula E."/>
            <person name="Henrissat B."/>
            <person name="Morin E."/>
            <person name="Kohler A."/>
            <person name="Barry K."/>
            <person name="LaButti K."/>
            <person name="Morin E."/>
            <person name="Salamov A."/>
            <person name="Lipzen A."/>
            <person name="Mereny Z."/>
            <person name="Hegedus B."/>
            <person name="Baldrian P."/>
            <person name="Stursova M."/>
            <person name="Weitz H."/>
            <person name="Taylor A."/>
            <person name="Grigoriev I.V."/>
            <person name="Nagy L.G."/>
            <person name="Martin F."/>
            <person name="Kauserud H."/>
        </authorList>
    </citation>
    <scope>NUCLEOTIDE SEQUENCE</scope>
    <source>
        <strain evidence="2">CBHHK188m</strain>
    </source>
</reference>
<dbReference type="AlphaFoldDB" id="A0AAD7IMY2"/>
<comment type="caution">
    <text evidence="2">The sequence shown here is derived from an EMBL/GenBank/DDBJ whole genome shotgun (WGS) entry which is preliminary data.</text>
</comment>
<keyword evidence="3" id="KW-1185">Reference proteome</keyword>
<dbReference type="GO" id="GO:0004672">
    <property type="term" value="F:protein kinase activity"/>
    <property type="evidence" value="ECO:0007669"/>
    <property type="project" value="InterPro"/>
</dbReference>
<dbReference type="Gene3D" id="1.10.510.10">
    <property type="entry name" value="Transferase(Phosphotransferase) domain 1"/>
    <property type="match status" value="1"/>
</dbReference>
<gene>
    <name evidence="2" type="ORF">DFH07DRAFT_962679</name>
</gene>
<feature type="domain" description="Protein kinase" evidence="1">
    <location>
        <begin position="1"/>
        <end position="101"/>
    </location>
</feature>